<dbReference type="KEGG" id="hir:HETIRDRAFT_457735"/>
<dbReference type="SUPFAM" id="SSF48371">
    <property type="entry name" value="ARM repeat"/>
    <property type="match status" value="1"/>
</dbReference>
<evidence type="ECO:0008006" key="4">
    <source>
        <dbReference type="Google" id="ProtNLM"/>
    </source>
</evidence>
<proteinExistence type="predicted"/>
<dbReference type="Gene3D" id="1.25.10.10">
    <property type="entry name" value="Leucine-rich Repeat Variant"/>
    <property type="match status" value="1"/>
</dbReference>
<dbReference type="HOGENOM" id="CLU_016899_0_0_1"/>
<name>W4KLU6_HETIT</name>
<dbReference type="Proteomes" id="UP000030671">
    <property type="component" value="Unassembled WGS sequence"/>
</dbReference>
<keyword evidence="3" id="KW-1185">Reference proteome</keyword>
<evidence type="ECO:0000256" key="1">
    <source>
        <dbReference type="SAM" id="MobiDB-lite"/>
    </source>
</evidence>
<feature type="region of interest" description="Disordered" evidence="1">
    <location>
        <begin position="412"/>
        <end position="486"/>
    </location>
</feature>
<dbReference type="GeneID" id="20676864"/>
<dbReference type="InParanoid" id="W4KLU6"/>
<dbReference type="eggNOG" id="KOG1062">
    <property type="taxonomic scope" value="Eukaryota"/>
</dbReference>
<dbReference type="InterPro" id="IPR016024">
    <property type="entry name" value="ARM-type_fold"/>
</dbReference>
<reference evidence="2 3" key="1">
    <citation type="journal article" date="2012" name="New Phytol.">
        <title>Insight into trade-off between wood decay and parasitism from the genome of a fungal forest pathogen.</title>
        <authorList>
            <person name="Olson A."/>
            <person name="Aerts A."/>
            <person name="Asiegbu F."/>
            <person name="Belbahri L."/>
            <person name="Bouzid O."/>
            <person name="Broberg A."/>
            <person name="Canback B."/>
            <person name="Coutinho P.M."/>
            <person name="Cullen D."/>
            <person name="Dalman K."/>
            <person name="Deflorio G."/>
            <person name="van Diepen L.T."/>
            <person name="Dunand C."/>
            <person name="Duplessis S."/>
            <person name="Durling M."/>
            <person name="Gonthier P."/>
            <person name="Grimwood J."/>
            <person name="Fossdal C.G."/>
            <person name="Hansson D."/>
            <person name="Henrissat B."/>
            <person name="Hietala A."/>
            <person name="Himmelstrand K."/>
            <person name="Hoffmeister D."/>
            <person name="Hogberg N."/>
            <person name="James T.Y."/>
            <person name="Karlsson M."/>
            <person name="Kohler A."/>
            <person name="Kues U."/>
            <person name="Lee Y.H."/>
            <person name="Lin Y.C."/>
            <person name="Lind M."/>
            <person name="Lindquist E."/>
            <person name="Lombard V."/>
            <person name="Lucas S."/>
            <person name="Lunden K."/>
            <person name="Morin E."/>
            <person name="Murat C."/>
            <person name="Park J."/>
            <person name="Raffaello T."/>
            <person name="Rouze P."/>
            <person name="Salamov A."/>
            <person name="Schmutz J."/>
            <person name="Solheim H."/>
            <person name="Stahlberg J."/>
            <person name="Velez H."/>
            <person name="de Vries R.P."/>
            <person name="Wiebenga A."/>
            <person name="Woodward S."/>
            <person name="Yakovlev I."/>
            <person name="Garbelotto M."/>
            <person name="Martin F."/>
            <person name="Grigoriev I.V."/>
            <person name="Stenlid J."/>
        </authorList>
    </citation>
    <scope>NUCLEOTIDE SEQUENCE [LARGE SCALE GENOMIC DNA]</scope>
    <source>
        <strain evidence="2 3">TC 32-1</strain>
    </source>
</reference>
<accession>W4KLU6</accession>
<protein>
    <recommendedName>
        <fullName evidence="4">Clathrin/coatomer adaptor adaptin-like N-terminal domain-containing protein</fullName>
    </recommendedName>
</protein>
<feature type="compositionally biased region" description="Low complexity" evidence="1">
    <location>
        <begin position="465"/>
        <end position="474"/>
    </location>
</feature>
<feature type="compositionally biased region" description="Basic residues" evidence="1">
    <location>
        <begin position="455"/>
        <end position="464"/>
    </location>
</feature>
<dbReference type="AlphaFoldDB" id="W4KLU6"/>
<dbReference type="InterPro" id="IPR011989">
    <property type="entry name" value="ARM-like"/>
</dbReference>
<dbReference type="EMBL" id="KI925455">
    <property type="protein sequence ID" value="ETW86335.1"/>
    <property type="molecule type" value="Genomic_DNA"/>
</dbReference>
<dbReference type="RefSeq" id="XP_009543083.1">
    <property type="nucleotide sequence ID" value="XM_009544788.1"/>
</dbReference>
<sequence>MVAGAGITTCIVLHENNLLGEEAVLGILKTLGRASQSVNFSASARQMTRRALRLVSLLSPSREAVQIVLELIQDISVKPTRMQVLLCECFRVLRHVPLDLLSTFLRTPESSPIALIRQLVSSEEPNEQYVFLTCLECIDPVLWAGTLPGRPAVLDAWEVERVMQFLHSADSAIRRKTLSILSNVDPNLLGAYFEQISETLSETAQDESMVIIRLLEIVEVVSGWDGELYARSVRDVFLKASGRPDSQTGRRVLEQAVEQVLSRIRDGDASFGLSVATTLLTLAIDSNDEPGSASLMVIVAALTCEFASHLSIAPVELLKALQKKLRLYPASIQEAFLLAMLRLIAECNEVPQSIVEDITLLSEVSGRYIQRRCAQFLAFCKQPALLKRIASGAKSRALPDFLLALESNQYPSAVPHRTPSPPPPRMRSPSSPRSSSTQALRYAAYDPPPPPPSRTRSHTRHKSSARTVSSSRSVASDDTRPGSALSAGVGVIGETVSPGELALVAGRGDLDKIISPNASTPTRTMPPTPVDLLGSRMDLISLDSPFLPEPVVSLSQAMLSSPAPIPNAMYEVQQAIYSPEQDFMRIWNTREKHNARGWTEAPLDVIVRRLQTIQLHLVMLSADQPPFEGELKIILRSDAPSTLGTAAMRLRDSDEDGCLWRLRCDDERFVAHLNSVLCESAR</sequence>
<gene>
    <name evidence="2" type="ORF">HETIRDRAFT_457735</name>
</gene>
<evidence type="ECO:0000313" key="2">
    <source>
        <dbReference type="EMBL" id="ETW86335.1"/>
    </source>
</evidence>
<feature type="compositionally biased region" description="Low complexity" evidence="1">
    <location>
        <begin position="427"/>
        <end position="436"/>
    </location>
</feature>
<organism evidence="2 3">
    <name type="scientific">Heterobasidion irregulare (strain TC 32-1)</name>
    <dbReference type="NCBI Taxonomy" id="747525"/>
    <lineage>
        <taxon>Eukaryota</taxon>
        <taxon>Fungi</taxon>
        <taxon>Dikarya</taxon>
        <taxon>Basidiomycota</taxon>
        <taxon>Agaricomycotina</taxon>
        <taxon>Agaricomycetes</taxon>
        <taxon>Russulales</taxon>
        <taxon>Bondarzewiaceae</taxon>
        <taxon>Heterobasidion</taxon>
        <taxon>Heterobasidion annosum species complex</taxon>
    </lineage>
</organism>
<evidence type="ECO:0000313" key="3">
    <source>
        <dbReference type="Proteomes" id="UP000030671"/>
    </source>
</evidence>
<dbReference type="OrthoDB" id="29308at2759"/>
<dbReference type="STRING" id="747525.W4KLU6"/>